<sequence>MQKMGVKAVHLEKVEQAVRDIWYSYAEGFLPQLTGTAADDVLYQHIDARMPSGWTASIQPSGTVYASRPILVKKSMGVLVFEKTADGQQRMFQIAL</sequence>
<dbReference type="RefSeq" id="WP_377943031.1">
    <property type="nucleotide sequence ID" value="NZ_JBHUCX010000027.1"/>
</dbReference>
<proteinExistence type="predicted"/>
<evidence type="ECO:0000313" key="2">
    <source>
        <dbReference type="Proteomes" id="UP001597079"/>
    </source>
</evidence>
<protein>
    <submittedName>
        <fullName evidence="1">Uncharacterized protein</fullName>
    </submittedName>
</protein>
<organism evidence="1 2">
    <name type="scientific">Alicyclobacillus fodiniaquatilis</name>
    <dbReference type="NCBI Taxonomy" id="1661150"/>
    <lineage>
        <taxon>Bacteria</taxon>
        <taxon>Bacillati</taxon>
        <taxon>Bacillota</taxon>
        <taxon>Bacilli</taxon>
        <taxon>Bacillales</taxon>
        <taxon>Alicyclobacillaceae</taxon>
        <taxon>Alicyclobacillus</taxon>
    </lineage>
</organism>
<accession>A0ABW4JIW5</accession>
<gene>
    <name evidence="1" type="ORF">ACFSB2_10680</name>
</gene>
<name>A0ABW4JIW5_9BACL</name>
<evidence type="ECO:0000313" key="1">
    <source>
        <dbReference type="EMBL" id="MFD1675158.1"/>
    </source>
</evidence>
<comment type="caution">
    <text evidence="1">The sequence shown here is derived from an EMBL/GenBank/DDBJ whole genome shotgun (WGS) entry which is preliminary data.</text>
</comment>
<keyword evidence="2" id="KW-1185">Reference proteome</keyword>
<dbReference type="Proteomes" id="UP001597079">
    <property type="component" value="Unassembled WGS sequence"/>
</dbReference>
<reference evidence="2" key="1">
    <citation type="journal article" date="2019" name="Int. J. Syst. Evol. Microbiol.">
        <title>The Global Catalogue of Microorganisms (GCM) 10K type strain sequencing project: providing services to taxonomists for standard genome sequencing and annotation.</title>
        <authorList>
            <consortium name="The Broad Institute Genomics Platform"/>
            <consortium name="The Broad Institute Genome Sequencing Center for Infectious Disease"/>
            <person name="Wu L."/>
            <person name="Ma J."/>
        </authorList>
    </citation>
    <scope>NUCLEOTIDE SEQUENCE [LARGE SCALE GENOMIC DNA]</scope>
    <source>
        <strain evidence="2">CGMCC 1.12286</strain>
    </source>
</reference>
<dbReference type="EMBL" id="JBHUCX010000027">
    <property type="protein sequence ID" value="MFD1675158.1"/>
    <property type="molecule type" value="Genomic_DNA"/>
</dbReference>